<evidence type="ECO:0000256" key="10">
    <source>
        <dbReference type="ARBA" id="ARBA00038679"/>
    </source>
</evidence>
<keyword evidence="7 11" id="KW-0472">Membrane</keyword>
<evidence type="ECO:0000313" key="12">
    <source>
        <dbReference type="Proteomes" id="UP000515162"/>
    </source>
</evidence>
<dbReference type="PANTHER" id="PTHR21137:SF44">
    <property type="entry name" value="ODORANT RECEPTOR 13A-RELATED"/>
    <property type="match status" value="1"/>
</dbReference>
<keyword evidence="3 11" id="KW-0716">Sensory transduction</keyword>
<keyword evidence="4 11" id="KW-0812">Transmembrane</keyword>
<keyword evidence="12" id="KW-1185">Reference proteome</keyword>
<feature type="transmembrane region" description="Helical" evidence="11">
    <location>
        <begin position="295"/>
        <end position="316"/>
    </location>
</feature>
<reference evidence="13" key="1">
    <citation type="submission" date="2025-08" db="UniProtKB">
        <authorList>
            <consortium name="RefSeq"/>
        </authorList>
    </citation>
    <scope>IDENTIFICATION</scope>
    <source>
        <strain evidence="13">Mau12</strain>
        <tissue evidence="13">Whole Body</tissue>
    </source>
</reference>
<dbReference type="GO" id="GO:0007165">
    <property type="term" value="P:signal transduction"/>
    <property type="evidence" value="ECO:0007669"/>
    <property type="project" value="UniProtKB-KW"/>
</dbReference>
<evidence type="ECO:0000256" key="3">
    <source>
        <dbReference type="ARBA" id="ARBA00022606"/>
    </source>
</evidence>
<evidence type="ECO:0000256" key="2">
    <source>
        <dbReference type="ARBA" id="ARBA00022475"/>
    </source>
</evidence>
<name>A0A6P8JX47_DROMA</name>
<feature type="transmembrane region" description="Helical" evidence="11">
    <location>
        <begin position="266"/>
        <end position="289"/>
    </location>
</feature>
<organism evidence="12 13">
    <name type="scientific">Drosophila mauritiana</name>
    <name type="common">Fruit fly</name>
    <dbReference type="NCBI Taxonomy" id="7226"/>
    <lineage>
        <taxon>Eukaryota</taxon>
        <taxon>Metazoa</taxon>
        <taxon>Ecdysozoa</taxon>
        <taxon>Arthropoda</taxon>
        <taxon>Hexapoda</taxon>
        <taxon>Insecta</taxon>
        <taxon>Pterygota</taxon>
        <taxon>Neoptera</taxon>
        <taxon>Endopterygota</taxon>
        <taxon>Diptera</taxon>
        <taxon>Brachycera</taxon>
        <taxon>Muscomorpha</taxon>
        <taxon>Ephydroidea</taxon>
        <taxon>Drosophilidae</taxon>
        <taxon>Drosophila</taxon>
        <taxon>Sophophora</taxon>
    </lineage>
</organism>
<evidence type="ECO:0000256" key="9">
    <source>
        <dbReference type="ARBA" id="ARBA00023224"/>
    </source>
</evidence>
<dbReference type="CTD" id="36350"/>
<evidence type="ECO:0000256" key="8">
    <source>
        <dbReference type="ARBA" id="ARBA00023170"/>
    </source>
</evidence>
<dbReference type="GO" id="GO:0005886">
    <property type="term" value="C:plasma membrane"/>
    <property type="evidence" value="ECO:0007669"/>
    <property type="project" value="UniProtKB-SubCell"/>
</dbReference>
<dbReference type="AlphaFoldDB" id="A0A6P8JX47"/>
<evidence type="ECO:0000256" key="7">
    <source>
        <dbReference type="ARBA" id="ARBA00023136"/>
    </source>
</evidence>
<proteinExistence type="inferred from homology"/>
<comment type="caution">
    <text evidence="11">Lacks conserved residue(s) required for the propagation of feature annotation.</text>
</comment>
<accession>A0A6P8JX47</accession>
<evidence type="ECO:0000256" key="5">
    <source>
        <dbReference type="ARBA" id="ARBA00022725"/>
    </source>
</evidence>
<dbReference type="GO" id="GO:0005549">
    <property type="term" value="F:odorant binding"/>
    <property type="evidence" value="ECO:0007669"/>
    <property type="project" value="InterPro"/>
</dbReference>
<dbReference type="Proteomes" id="UP000515162">
    <property type="component" value="Chromosome 2R"/>
</dbReference>
<feature type="transmembrane region" description="Helical" evidence="11">
    <location>
        <begin position="77"/>
        <end position="95"/>
    </location>
</feature>
<keyword evidence="5 11" id="KW-0552">Olfaction</keyword>
<keyword evidence="2" id="KW-1003">Cell membrane</keyword>
<protein>
    <recommendedName>
        <fullName evidence="11">Odorant receptor</fullName>
    </recommendedName>
</protein>
<feature type="transmembrane region" description="Helical" evidence="11">
    <location>
        <begin position="36"/>
        <end position="56"/>
    </location>
</feature>
<dbReference type="GeneID" id="117137486"/>
<keyword evidence="8 11" id="KW-0675">Receptor</keyword>
<evidence type="ECO:0000256" key="1">
    <source>
        <dbReference type="ARBA" id="ARBA00004651"/>
    </source>
</evidence>
<dbReference type="Pfam" id="PF02949">
    <property type="entry name" value="7tm_6"/>
    <property type="match status" value="1"/>
</dbReference>
<sequence>MEKPRSYEDFIFMANLMFKTLGYDLFHTPRSRWRYLLVRGYFVLCTISNFYEASLVTTRIIEWESLTGSPSKIMRQGLHFFYMLSAQLKFVAFMINRKRLLQLSNHLKELYPHKEQNQRKYEVNRYYLSRSTRYVLYVYYIVMVVMALGPLVQSCIMYLIGFGKAEFTYKRIFPTRLTFDSRKPLGYVLAYVIDFTYSQFIVNVTLGTDLWMMCVSSQISMHLGYLANMLTSFRPNPETEQQDCYFLASIVKRHQLLIRLQKDVNYVFGLLLACNLFTTSCLLCCMAYYGVVEGFNWEGISYMMLFVSVAAQFYVVSSHGQMLIDWSTNLANAAYESKWYEGSLRYKKDILILMAQAQRPLEISARGIIIISLDTFKILMTITYRFFAVIRQTVEK</sequence>
<feature type="transmembrane region" description="Helical" evidence="11">
    <location>
        <begin position="184"/>
        <end position="204"/>
    </location>
</feature>
<dbReference type="PANTHER" id="PTHR21137">
    <property type="entry name" value="ODORANT RECEPTOR"/>
    <property type="match status" value="1"/>
</dbReference>
<evidence type="ECO:0000313" key="13">
    <source>
        <dbReference type="RefSeq" id="XP_033154856.1"/>
    </source>
</evidence>
<comment type="similarity">
    <text evidence="11">Belongs to the insect chemoreceptor superfamily. Heteromeric odorant receptor channel (TC 1.A.69) family.</text>
</comment>
<keyword evidence="6 11" id="KW-1133">Transmembrane helix</keyword>
<evidence type="ECO:0000256" key="11">
    <source>
        <dbReference type="RuleBase" id="RU351113"/>
    </source>
</evidence>
<gene>
    <name evidence="13" type="primary">LOC117137486</name>
</gene>
<comment type="subunit">
    <text evidence="10">Interacts with Orco. Complexes exist early in the endomembrane system in olfactory sensory neurons (OSNs), coupling these complexes to the conserved ciliary trafficking pathway.</text>
</comment>
<dbReference type="InterPro" id="IPR004117">
    <property type="entry name" value="7tm6_olfct_rcpt"/>
</dbReference>
<keyword evidence="9 11" id="KW-0807">Transducer</keyword>
<feature type="transmembrane region" description="Helical" evidence="11">
    <location>
        <begin position="137"/>
        <end position="163"/>
    </location>
</feature>
<dbReference type="RefSeq" id="XP_033154856.1">
    <property type="nucleotide sequence ID" value="XM_033298965.1"/>
</dbReference>
<evidence type="ECO:0000256" key="4">
    <source>
        <dbReference type="ARBA" id="ARBA00022692"/>
    </source>
</evidence>
<evidence type="ECO:0000256" key="6">
    <source>
        <dbReference type="ARBA" id="ARBA00022989"/>
    </source>
</evidence>
<dbReference type="GO" id="GO:0004984">
    <property type="term" value="F:olfactory receptor activity"/>
    <property type="evidence" value="ECO:0007669"/>
    <property type="project" value="InterPro"/>
</dbReference>
<comment type="subcellular location">
    <subcellularLocation>
        <location evidence="1 11">Cell membrane</location>
        <topology evidence="1 11">Multi-pass membrane protein</topology>
    </subcellularLocation>
</comment>